<feature type="binding site" evidence="11">
    <location>
        <position position="145"/>
    </location>
    <ligand>
        <name>substrate</name>
    </ligand>
</feature>
<comment type="similarity">
    <text evidence="1">Belongs to the HAD-like hydrolase superfamily. CbbY/CbbZ/Gph/YieH family.</text>
</comment>
<evidence type="ECO:0000256" key="2">
    <source>
        <dbReference type="ARBA" id="ARBA00022553"/>
    </source>
</evidence>
<keyword evidence="6" id="KW-0119">Carbohydrate metabolism</keyword>
<dbReference type="InterPro" id="IPR051600">
    <property type="entry name" value="Beta-PGM-like"/>
</dbReference>
<dbReference type="InterPro" id="IPR010976">
    <property type="entry name" value="B-phosphoglucomutase_hydrolase"/>
</dbReference>
<accession>A0AAJ5TCB7</accession>
<dbReference type="InterPro" id="IPR036412">
    <property type="entry name" value="HAD-like_sf"/>
</dbReference>
<dbReference type="InterPro" id="IPR023214">
    <property type="entry name" value="HAD_sf"/>
</dbReference>
<dbReference type="PANTHER" id="PTHR46193:SF18">
    <property type="entry name" value="HEXITOL PHOSPHATASE B"/>
    <property type="match status" value="1"/>
</dbReference>
<dbReference type="NCBIfam" id="TIGR01509">
    <property type="entry name" value="HAD-SF-IA-v3"/>
    <property type="match status" value="1"/>
</dbReference>
<feature type="active site" description="Nucleophile" evidence="10">
    <location>
        <position position="9"/>
    </location>
</feature>
<dbReference type="NCBIfam" id="TIGR01990">
    <property type="entry name" value="bPGM"/>
    <property type="match status" value="1"/>
</dbReference>
<dbReference type="GO" id="GO:0008801">
    <property type="term" value="F:beta-phosphoglucomutase activity"/>
    <property type="evidence" value="ECO:0007669"/>
    <property type="project" value="UniProtKB-EC"/>
</dbReference>
<feature type="binding site" evidence="11">
    <location>
        <position position="25"/>
    </location>
    <ligand>
        <name>substrate</name>
    </ligand>
</feature>
<evidence type="ECO:0000256" key="11">
    <source>
        <dbReference type="PIRSR" id="PIRSR610972-2"/>
    </source>
</evidence>
<feature type="binding site" evidence="12">
    <location>
        <position position="169"/>
    </location>
    <ligand>
        <name>Mg(2+)</name>
        <dbReference type="ChEBI" id="CHEBI:18420"/>
    </ligand>
</feature>
<dbReference type="GO" id="GO:0005975">
    <property type="term" value="P:carbohydrate metabolic process"/>
    <property type="evidence" value="ECO:0007669"/>
    <property type="project" value="InterPro"/>
</dbReference>
<dbReference type="Gene3D" id="1.10.150.240">
    <property type="entry name" value="Putative phosphatase, domain 2"/>
    <property type="match status" value="1"/>
</dbReference>
<feature type="binding site" evidence="11">
    <location>
        <begin position="114"/>
        <end position="118"/>
    </location>
    <ligand>
        <name>substrate</name>
    </ligand>
</feature>
<keyword evidence="5 14" id="KW-0413">Isomerase</keyword>
<evidence type="ECO:0000256" key="9">
    <source>
        <dbReference type="ARBA" id="ARBA00044991"/>
    </source>
</evidence>
<feature type="binding site" evidence="12">
    <location>
        <position position="170"/>
    </location>
    <ligand>
        <name>Mg(2+)</name>
        <dbReference type="ChEBI" id="CHEBI:18420"/>
    </ligand>
</feature>
<feature type="binding site" evidence="12">
    <location>
        <position position="9"/>
    </location>
    <ligand>
        <name>Mg(2+)</name>
        <dbReference type="ChEBI" id="CHEBI:18420"/>
    </ligand>
</feature>
<sequence length="222" mass="25199">MKIKALIFDLDGIITDTAQLHFYAWKEALSNYKIDFTNAENAKFKGLSRKDTLVAILNLKKISWTNEKIETVCFEKNQIYLKLLETIDKNFLLPGIFDLLTRAKAKNLKIGLASSSLNGPLILKKLGIYSFFDNIANPSEIRKPKPFPDIFLLAAEGLKISPQNCLAFEDSLSGFLAIKAAKMHSIVISEDKFIEFEQADFWLNSTSEINLDEILEKLEFVK</sequence>
<keyword evidence="3 12" id="KW-0479">Metal-binding</keyword>
<evidence type="ECO:0000256" key="6">
    <source>
        <dbReference type="ARBA" id="ARBA00023277"/>
    </source>
</evidence>
<dbReference type="SFLD" id="SFLDG01135">
    <property type="entry name" value="C1.5.6:_HAD__Beta-PGM__Phospha"/>
    <property type="match status" value="1"/>
</dbReference>
<feature type="active site" description="Proton donor/acceptor" evidence="10">
    <location>
        <position position="11"/>
    </location>
</feature>
<dbReference type="EC" id="5.4.2.6" evidence="8"/>
<dbReference type="SFLD" id="SFLDS00003">
    <property type="entry name" value="Haloacid_Dehalogenase"/>
    <property type="match status" value="1"/>
</dbReference>
<evidence type="ECO:0000256" key="7">
    <source>
        <dbReference type="ARBA" id="ARBA00044926"/>
    </source>
</evidence>
<dbReference type="AlphaFoldDB" id="A0AAJ5TCB7"/>
<keyword evidence="4 12" id="KW-0460">Magnesium</keyword>
<comment type="cofactor">
    <cofactor evidence="12">
        <name>Mg(2+)</name>
        <dbReference type="ChEBI" id="CHEBI:18420"/>
    </cofactor>
    <text evidence="12">Binds 2 magnesium ions per subunit.</text>
</comment>
<dbReference type="KEGG" id="mds:MDIS_02905"/>
<dbReference type="RefSeq" id="WP_044635536.1">
    <property type="nucleotide sequence ID" value="NZ_CP007229.1"/>
</dbReference>
<evidence type="ECO:0000256" key="5">
    <source>
        <dbReference type="ARBA" id="ARBA00023235"/>
    </source>
</evidence>
<name>A0AAJ5TCB7_9BACT</name>
<proteinExistence type="inferred from homology"/>
<organism evidence="14 15">
    <name type="scientific">Mesomycoplasma dispar</name>
    <dbReference type="NCBI Taxonomy" id="86660"/>
    <lineage>
        <taxon>Bacteria</taxon>
        <taxon>Bacillati</taxon>
        <taxon>Mycoplasmatota</taxon>
        <taxon>Mycoplasmoidales</taxon>
        <taxon>Metamycoplasmataceae</taxon>
        <taxon>Mesomycoplasma</taxon>
    </lineage>
</organism>
<dbReference type="InterPro" id="IPR010972">
    <property type="entry name" value="Beta-PGM"/>
</dbReference>
<feature type="site" description="Important for catalytic activity and assists the phosphoryl transfer reaction to Asp8 by balancing charge and orienting the reacting groups" evidence="13">
    <location>
        <position position="145"/>
    </location>
</feature>
<evidence type="ECO:0000256" key="3">
    <source>
        <dbReference type="ARBA" id="ARBA00022723"/>
    </source>
</evidence>
<dbReference type="PANTHER" id="PTHR46193">
    <property type="entry name" value="6-PHOSPHOGLUCONATE PHOSPHATASE"/>
    <property type="match status" value="1"/>
</dbReference>
<dbReference type="InterPro" id="IPR023198">
    <property type="entry name" value="PGP-like_dom2"/>
</dbReference>
<feature type="binding site" evidence="12">
    <location>
        <position position="11"/>
    </location>
    <ligand>
        <name>Mg(2+)</name>
        <dbReference type="ChEBI" id="CHEBI:18420"/>
    </ligand>
</feature>
<comment type="catalytic activity">
    <reaction evidence="7">
        <text>beta-D-glucose 1-phosphate = beta-D-glucose 6-phosphate</text>
        <dbReference type="Rhea" id="RHEA:20113"/>
        <dbReference type="ChEBI" id="CHEBI:57684"/>
        <dbReference type="ChEBI" id="CHEBI:58247"/>
        <dbReference type="EC" id="5.4.2.6"/>
    </reaction>
</comment>
<evidence type="ECO:0000256" key="13">
    <source>
        <dbReference type="PIRSR" id="PIRSR610972-4"/>
    </source>
</evidence>
<keyword evidence="2" id="KW-0597">Phosphoprotein</keyword>
<evidence type="ECO:0000313" key="14">
    <source>
        <dbReference type="EMBL" id="VEU62119.1"/>
    </source>
</evidence>
<evidence type="ECO:0000256" key="10">
    <source>
        <dbReference type="PIRSR" id="PIRSR610972-1"/>
    </source>
</evidence>
<feature type="binding site" evidence="11">
    <location>
        <begin position="9"/>
        <end position="11"/>
    </location>
    <ligand>
        <name>substrate</name>
    </ligand>
</feature>
<dbReference type="Pfam" id="PF00702">
    <property type="entry name" value="Hydrolase"/>
    <property type="match status" value="1"/>
</dbReference>
<dbReference type="EMBL" id="LR214971">
    <property type="protein sequence ID" value="VEU62119.1"/>
    <property type="molecule type" value="Genomic_DNA"/>
</dbReference>
<dbReference type="GO" id="GO:0000287">
    <property type="term" value="F:magnesium ion binding"/>
    <property type="evidence" value="ECO:0007669"/>
    <property type="project" value="InterPro"/>
</dbReference>
<dbReference type="InterPro" id="IPR006439">
    <property type="entry name" value="HAD-SF_hydro_IA"/>
</dbReference>
<evidence type="ECO:0000313" key="15">
    <source>
        <dbReference type="Proteomes" id="UP000289629"/>
    </source>
</evidence>
<feature type="binding site" evidence="11">
    <location>
        <position position="76"/>
    </location>
    <ligand>
        <name>substrate</name>
    </ligand>
</feature>
<feature type="site" description="Important for catalytic activity and assists the phosphoryl transfer reaction to Asp8 by balancing charge and orienting the reacting groups" evidence="13">
    <location>
        <position position="114"/>
    </location>
</feature>
<dbReference type="Proteomes" id="UP000289629">
    <property type="component" value="Chromosome"/>
</dbReference>
<evidence type="ECO:0000256" key="12">
    <source>
        <dbReference type="PIRSR" id="PIRSR610972-3"/>
    </source>
</evidence>
<evidence type="ECO:0000256" key="4">
    <source>
        <dbReference type="ARBA" id="ARBA00022842"/>
    </source>
</evidence>
<dbReference type="SUPFAM" id="SSF56784">
    <property type="entry name" value="HAD-like"/>
    <property type="match status" value="1"/>
</dbReference>
<dbReference type="NCBIfam" id="TIGR02009">
    <property type="entry name" value="PGMB-YQAB-SF"/>
    <property type="match status" value="1"/>
</dbReference>
<dbReference type="SFLD" id="SFLDG01129">
    <property type="entry name" value="C1.5:_HAD__Beta-PGM__Phosphata"/>
    <property type="match status" value="1"/>
</dbReference>
<gene>
    <name evidence="14" type="primary">beta-pgm</name>
    <name evidence="14" type="ORF">NCTC10125_00547</name>
</gene>
<reference evidence="14 15" key="1">
    <citation type="submission" date="2019-01" db="EMBL/GenBank/DDBJ databases">
        <authorList>
            <consortium name="Pathogen Informatics"/>
        </authorList>
    </citation>
    <scope>NUCLEOTIDE SEQUENCE [LARGE SCALE GENOMIC DNA]</scope>
    <source>
        <strain evidence="14 15">NCTC10125</strain>
    </source>
</reference>
<protein>
    <recommendedName>
        <fullName evidence="9">Beta-phosphoglucomutase</fullName>
        <ecNumber evidence="8">5.4.2.6</ecNumber>
    </recommendedName>
</protein>
<evidence type="ECO:0000256" key="1">
    <source>
        <dbReference type="ARBA" id="ARBA00006171"/>
    </source>
</evidence>
<dbReference type="Gene3D" id="3.40.50.1000">
    <property type="entry name" value="HAD superfamily/HAD-like"/>
    <property type="match status" value="1"/>
</dbReference>
<evidence type="ECO:0000256" key="8">
    <source>
        <dbReference type="ARBA" id="ARBA00044968"/>
    </source>
</evidence>